<reference evidence="4" key="1">
    <citation type="journal article" date="2009" name="Environ. Microbiol.">
        <title>The genome of Polaromonas naphthalenivorans strain CJ2, isolated from coal tar-contaminated sediment, reveals physiological and metabolic versatility and evolution through extensive horizontal gene transfer.</title>
        <authorList>
            <person name="Yagi J.M."/>
            <person name="Sims D."/>
            <person name="Brettin T."/>
            <person name="Bruce D."/>
            <person name="Madsen E.L."/>
        </authorList>
    </citation>
    <scope>NUCLEOTIDE SEQUENCE [LARGE SCALE GENOMIC DNA]</scope>
    <source>
        <strain evidence="4">CJ2</strain>
        <plasmid evidence="4">Plasmid pPNAP04</plasmid>
    </source>
</reference>
<dbReference type="PIRSF" id="PIRSF037118">
    <property type="entry name" value="Tellurite_resistance_TerA"/>
    <property type="match status" value="1"/>
</dbReference>
<accession>A1VWQ1</accession>
<keyword evidence="1" id="KW-0778">Tellurium resistance</keyword>
<name>A1VWQ1_POLNA</name>
<keyword evidence="4" id="KW-1185">Reference proteome</keyword>
<dbReference type="PANTHER" id="PTHR32097:SF3">
    <property type="entry name" value="TELLURITE RESISTANCE PROTEIN"/>
    <property type="match status" value="1"/>
</dbReference>
<dbReference type="AlphaFoldDB" id="A1VWQ1"/>
<evidence type="ECO:0000313" key="4">
    <source>
        <dbReference type="Proteomes" id="UP000000644"/>
    </source>
</evidence>
<feature type="domain" description="TerD" evidence="2">
    <location>
        <begin position="15"/>
        <end position="149"/>
    </location>
</feature>
<protein>
    <submittedName>
        <fullName evidence="3">Stress protein</fullName>
    </submittedName>
</protein>
<dbReference type="KEGG" id="pna:Pnap_4663"/>
<geneLocation type="plasmid" evidence="3 4">
    <name>pPNAP04</name>
</geneLocation>
<dbReference type="GO" id="GO:0046690">
    <property type="term" value="P:response to tellurium ion"/>
    <property type="evidence" value="ECO:0007669"/>
    <property type="project" value="UniProtKB-KW"/>
</dbReference>
<dbReference type="PANTHER" id="PTHR32097">
    <property type="entry name" value="CAMP-BINDING PROTEIN 1-RELATED"/>
    <property type="match status" value="1"/>
</dbReference>
<evidence type="ECO:0000313" key="3">
    <source>
        <dbReference type="EMBL" id="ABM40079.1"/>
    </source>
</evidence>
<evidence type="ECO:0000259" key="2">
    <source>
        <dbReference type="Pfam" id="PF02342"/>
    </source>
</evidence>
<gene>
    <name evidence="3" type="ordered locus">Pnap_4663</name>
</gene>
<dbReference type="CDD" id="cd06974">
    <property type="entry name" value="TerD_like"/>
    <property type="match status" value="2"/>
</dbReference>
<dbReference type="Gene3D" id="2.60.60.30">
    <property type="entry name" value="sav2460 like domains"/>
    <property type="match status" value="1"/>
</dbReference>
<dbReference type="Proteomes" id="UP000000644">
    <property type="component" value="Plasmid pPNAP04"/>
</dbReference>
<dbReference type="Pfam" id="PF02342">
    <property type="entry name" value="TerD"/>
    <property type="match status" value="1"/>
</dbReference>
<dbReference type="InterPro" id="IPR003325">
    <property type="entry name" value="TerD"/>
</dbReference>
<keyword evidence="3" id="KW-0614">Plasmid</keyword>
<dbReference type="InterPro" id="IPR051324">
    <property type="entry name" value="Stress/Tellurium_Resist"/>
</dbReference>
<organism evidence="3 4">
    <name type="scientific">Polaromonas naphthalenivorans (strain CJ2)</name>
    <dbReference type="NCBI Taxonomy" id="365044"/>
    <lineage>
        <taxon>Bacteria</taxon>
        <taxon>Pseudomonadati</taxon>
        <taxon>Pseudomonadota</taxon>
        <taxon>Betaproteobacteria</taxon>
        <taxon>Burkholderiales</taxon>
        <taxon>Comamonadaceae</taxon>
        <taxon>Polaromonas</taxon>
    </lineage>
</organism>
<sequence length="404" mass="42765">MGCTGAFPLLLSLTSQGMDIDLSCFGLDAGGQLSDDRYMVFFNQKSCPGGGVTLDIGNGSATFTTDVSRLPESIHKLVFTASLNGEGTMRKLGASSLRLGSTTFSFSGADFQDEKAVIVGEIYKREGLWRFGAVGQGFNGGLSALLKHFGGTEAAASPAPAPALAAAPASAPASAPVPETQKVSLSKITLEKRGDKISLEKAGRQGFGRTRVNLNWNQSSTPAATEPKKQGFLSRAMGSVQTRSSGGIDLDLGCMFELTDGTPGCVQALGNSWGSFSLPPYIHLDSDDRSGTSTGGENIFINGDQFPQIKRALIFTFIYDGAPNWAATNGVVTIEVPGRSPVEVRLDNGSTASMCAIAMIENKSGNLEITKLVEYFQQVGLKSTHQQINDRFRFGLRFKAGSKD</sequence>
<dbReference type="HOGENOM" id="CLU_047549_0_0_4"/>
<proteinExistence type="predicted"/>
<dbReference type="InterPro" id="IPR017115">
    <property type="entry name" value="Tellurite_resistance_TerA"/>
</dbReference>
<evidence type="ECO:0000256" key="1">
    <source>
        <dbReference type="ARBA" id="ARBA00022686"/>
    </source>
</evidence>
<dbReference type="EMBL" id="CP000533">
    <property type="protein sequence ID" value="ABM40079.1"/>
    <property type="molecule type" value="Genomic_DNA"/>
</dbReference>